<keyword evidence="3" id="KW-0732">Signal</keyword>
<dbReference type="InterPro" id="IPR008373">
    <property type="entry name" value="Saposin"/>
</dbReference>
<comment type="subcellular location">
    <subcellularLocation>
        <location evidence="1">Secreted</location>
    </subcellularLocation>
</comment>
<organism evidence="10 11">
    <name type="scientific">Anopheles albimanus</name>
    <name type="common">New world malaria mosquito</name>
    <dbReference type="NCBI Taxonomy" id="7167"/>
    <lineage>
        <taxon>Eukaryota</taxon>
        <taxon>Metazoa</taxon>
        <taxon>Ecdysozoa</taxon>
        <taxon>Arthropoda</taxon>
        <taxon>Hexapoda</taxon>
        <taxon>Insecta</taxon>
        <taxon>Pterygota</taxon>
        <taxon>Neoptera</taxon>
        <taxon>Endopterygota</taxon>
        <taxon>Diptera</taxon>
        <taxon>Nematocera</taxon>
        <taxon>Culicoidea</taxon>
        <taxon>Culicidae</taxon>
        <taxon>Anophelinae</taxon>
        <taxon>Anopheles</taxon>
    </lineage>
</organism>
<evidence type="ECO:0000256" key="2">
    <source>
        <dbReference type="ARBA" id="ARBA00022525"/>
    </source>
</evidence>
<dbReference type="FunFam" id="1.10.225.10:FF:000002">
    <property type="entry name" value="prosaposin isoform X2"/>
    <property type="match status" value="3"/>
</dbReference>
<keyword evidence="11" id="KW-1185">Reference proteome</keyword>
<dbReference type="InterPro" id="IPR007856">
    <property type="entry name" value="SapB_1"/>
</dbReference>
<evidence type="ECO:0000256" key="1">
    <source>
        <dbReference type="ARBA" id="ARBA00004613"/>
    </source>
</evidence>
<dbReference type="SMART" id="SM00162">
    <property type="entry name" value="SAPA"/>
    <property type="match status" value="2"/>
</dbReference>
<dbReference type="Proteomes" id="UP000069272">
    <property type="component" value="Chromosome X"/>
</dbReference>
<keyword evidence="9" id="KW-1133">Transmembrane helix</keyword>
<dbReference type="GO" id="GO:0005576">
    <property type="term" value="C:extracellular region"/>
    <property type="evidence" value="ECO:0007669"/>
    <property type="project" value="UniProtKB-SubCell"/>
</dbReference>
<evidence type="ECO:0000256" key="3">
    <source>
        <dbReference type="ARBA" id="ARBA00022729"/>
    </source>
</evidence>
<sequence length="1103" mass="122987">LLTIRRDIVKYIVFGGDNNNYASHIIGKFGCVRGYEMEKYLSTVVGCLLLLMGVTIAPGSPIKQATQSGSKHILGAKECTWGPTYWCANLSNAKSCGAVSHCIQSVWETHRYPVDNDEICNICLDMVRQARDQLESNETQSDLKAVFEGSCNLIPIKVVKKECRKLADDFVPELVEALASQMNPNVVCSVAGLCNNAAIDKLLADMPATKSSQSNDMSEKTDQQFGCQQCNDISTTIVHRFRVSDRDNVLEGFLRFCGQMSSYSDACSSIVITYFSELYEHLATHLTPDAICHLSGVCASNFHQHEDADLIEVRPLSGVGVLRVPSKCSTDDCNSGDDVPCKLCEQLVDHLRDVLIANTTELEFKQVLEGLCKQTKSFAEECTNLVDQYYAEIYETLVHNLNSSDACFMIGVCPKNIPSNGPLMPLLPLVVAVKHEEESVSALRRPILGSNEPILSSMEIQQAQLPIDQLMGAPSALQLKDNGKFCTLCEYFMHFVQEALSEPANEDEIKHVVGTTCDRLPSSIRGECHNFVDLYGDAVIALLIQSMDPRQVCPTLKFCPAQASLDAEVFAPAQVEVSVDVHAGNGKPTCPLCLFAVSQLEESVKTDRSKRNIESALARLCMHLSPKLRLECTDFVDTYTSELVEMLASDFTPQEICVFLKLCIDQRPDLSLLSLELEYEQRPRKVTIGGSPAISGDIETNEIPDNTVNGQPMEGDSATIESTQCIVCEEMVKQVEKRVKNKKNREEIQNALDHVCERMKEYRDRCEQYVQKHADQIIDLVLKQLSPKEICRVLGFCITKASIEQEVDEALLDYVIEPAIVEPPKQVLTTPLVVRGDGNPHGSEPPQCALCEFVMVKLESELADKKTRETIERAVRNVCSKLPATIDKQCSKFIDQYGEVIIKFLDTLPPHQMCTKLELCEQQEKHQVALLEQSKKEIVECAVCQGAVKRLDELLSEIQIEQEVSKYANRICNELSAKYYAQCDRLISVYGISMIKQLKHSIEREQVCFNIDMCSNMVPTMNDGSMSEFASEEGNNANDHELVTGDSDSDDTLSENVPKKHAILLGQNQCSWGPAYWCKDEQAAKECKSTEYCMKRKLGIWKQ</sequence>
<dbReference type="Pfam" id="PF03489">
    <property type="entry name" value="SapB_2"/>
    <property type="match status" value="7"/>
</dbReference>
<evidence type="ECO:0000256" key="6">
    <source>
        <dbReference type="ARBA" id="ARBA00023180"/>
    </source>
</evidence>
<dbReference type="STRING" id="7167.A0A182FMM1"/>
<keyword evidence="2" id="KW-0964">Secreted</keyword>
<feature type="region of interest" description="Disordered" evidence="8">
    <location>
        <begin position="690"/>
        <end position="711"/>
    </location>
</feature>
<dbReference type="VEuPathDB" id="VectorBase:AALB007781"/>
<dbReference type="Pfam" id="PF02199">
    <property type="entry name" value="SapA"/>
    <property type="match status" value="2"/>
</dbReference>
<reference evidence="10" key="2">
    <citation type="submission" date="2022-08" db="UniProtKB">
        <authorList>
            <consortium name="EnsemblMetazoa"/>
        </authorList>
    </citation>
    <scope>IDENTIFICATION</scope>
    <source>
        <strain evidence="10">STECLA/ALBI9_A</strain>
    </source>
</reference>
<dbReference type="PANTHER" id="PTHR11480:SF3">
    <property type="entry name" value="BCDNA.GH08312"/>
    <property type="match status" value="1"/>
</dbReference>
<reference evidence="10 11" key="1">
    <citation type="journal article" date="2017" name="G3 (Bethesda)">
        <title>The Physical Genome Mapping of Anopheles albimanus Corrected Scaffold Misassemblies and Identified Interarm Rearrangements in Genus Anopheles.</title>
        <authorList>
            <person name="Artemov G.N."/>
            <person name="Peery A.N."/>
            <person name="Jiang X."/>
            <person name="Tu Z."/>
            <person name="Stegniy V.N."/>
            <person name="Sharakhova M.V."/>
            <person name="Sharakhov I.V."/>
        </authorList>
    </citation>
    <scope>NUCLEOTIDE SEQUENCE [LARGE SCALE GENOMIC DNA]</scope>
    <source>
        <strain evidence="10 11">ALBI9_A</strain>
    </source>
</reference>
<evidence type="ECO:0000256" key="9">
    <source>
        <dbReference type="SAM" id="Phobius"/>
    </source>
</evidence>
<dbReference type="SMART" id="SM00741">
    <property type="entry name" value="SapB"/>
    <property type="match status" value="8"/>
</dbReference>
<keyword evidence="9" id="KW-0472">Membrane</keyword>
<dbReference type="InterPro" id="IPR051428">
    <property type="entry name" value="Sphingo_Act-Surfact_Prot"/>
</dbReference>
<dbReference type="InterPro" id="IPR008139">
    <property type="entry name" value="SaposinB_dom"/>
</dbReference>
<dbReference type="InterPro" id="IPR003119">
    <property type="entry name" value="SAP_A"/>
</dbReference>
<dbReference type="InterPro" id="IPR008138">
    <property type="entry name" value="SapB_2"/>
</dbReference>
<feature type="transmembrane region" description="Helical" evidence="9">
    <location>
        <begin position="40"/>
        <end position="59"/>
    </location>
</feature>
<dbReference type="EnsemblMetazoa" id="AALB007781-RA">
    <property type="protein sequence ID" value="AALB007781-PA"/>
    <property type="gene ID" value="AALB007781"/>
</dbReference>
<dbReference type="PRINTS" id="PR01797">
    <property type="entry name" value="SAPOSIN"/>
</dbReference>
<evidence type="ECO:0000256" key="4">
    <source>
        <dbReference type="ARBA" id="ARBA00022737"/>
    </source>
</evidence>
<dbReference type="PROSITE" id="PS51110">
    <property type="entry name" value="SAP_A"/>
    <property type="match status" value="2"/>
</dbReference>
<evidence type="ECO:0008006" key="12">
    <source>
        <dbReference type="Google" id="ProtNLM"/>
    </source>
</evidence>
<evidence type="ECO:0000256" key="5">
    <source>
        <dbReference type="ARBA" id="ARBA00023157"/>
    </source>
</evidence>
<dbReference type="InterPro" id="IPR011001">
    <property type="entry name" value="Saposin-like"/>
</dbReference>
<evidence type="ECO:0000313" key="11">
    <source>
        <dbReference type="Proteomes" id="UP000069272"/>
    </source>
</evidence>
<accession>A0A182FMM1</accession>
<dbReference type="VEuPathDB" id="VectorBase:AALB20_035176"/>
<keyword evidence="7" id="KW-0175">Coiled coil</keyword>
<dbReference type="PANTHER" id="PTHR11480">
    <property type="entry name" value="SAPOSIN-RELATED"/>
    <property type="match status" value="1"/>
</dbReference>
<evidence type="ECO:0000313" key="10">
    <source>
        <dbReference type="EnsemblMetazoa" id="AALB007781-PA"/>
    </source>
</evidence>
<name>A0A182FMM1_ANOAL</name>
<evidence type="ECO:0000256" key="8">
    <source>
        <dbReference type="SAM" id="MobiDB-lite"/>
    </source>
</evidence>
<dbReference type="Pfam" id="PF05184">
    <property type="entry name" value="SapB_1"/>
    <property type="match status" value="5"/>
</dbReference>
<dbReference type="GO" id="GO:0016020">
    <property type="term" value="C:membrane"/>
    <property type="evidence" value="ECO:0007669"/>
    <property type="project" value="GOC"/>
</dbReference>
<dbReference type="GO" id="GO:0005764">
    <property type="term" value="C:lysosome"/>
    <property type="evidence" value="ECO:0007669"/>
    <property type="project" value="InterPro"/>
</dbReference>
<dbReference type="Gene3D" id="1.10.225.10">
    <property type="entry name" value="Saposin-like"/>
    <property type="match status" value="8"/>
</dbReference>
<dbReference type="GO" id="GO:0006665">
    <property type="term" value="P:sphingolipid metabolic process"/>
    <property type="evidence" value="ECO:0007669"/>
    <property type="project" value="InterPro"/>
</dbReference>
<dbReference type="PROSITE" id="PS50015">
    <property type="entry name" value="SAP_B"/>
    <property type="match status" value="8"/>
</dbReference>
<keyword evidence="5" id="KW-1015">Disulfide bond</keyword>
<proteinExistence type="predicted"/>
<evidence type="ECO:0000256" key="7">
    <source>
        <dbReference type="SAM" id="Coils"/>
    </source>
</evidence>
<dbReference type="AlphaFoldDB" id="A0A182FMM1"/>
<keyword evidence="9" id="KW-0812">Transmembrane</keyword>
<keyword evidence="6" id="KW-0325">Glycoprotein</keyword>
<keyword evidence="4" id="KW-0677">Repeat</keyword>
<feature type="coiled-coil region" evidence="7">
    <location>
        <begin position="745"/>
        <end position="772"/>
    </location>
</feature>
<dbReference type="SUPFAM" id="SSF47862">
    <property type="entry name" value="Saposin"/>
    <property type="match status" value="7"/>
</dbReference>
<protein>
    <recommendedName>
        <fullName evidence="12">Saposin</fullName>
    </recommendedName>
</protein>
<feature type="region of interest" description="Disordered" evidence="8">
    <location>
        <begin position="1025"/>
        <end position="1053"/>
    </location>
</feature>